<evidence type="ECO:0000313" key="8">
    <source>
        <dbReference type="EMBL" id="VAW27700.1"/>
    </source>
</evidence>
<keyword evidence="5 6" id="KW-0472">Membrane</keyword>
<reference evidence="8" key="1">
    <citation type="submission" date="2018-06" db="EMBL/GenBank/DDBJ databases">
        <authorList>
            <person name="Zhirakovskaya E."/>
        </authorList>
    </citation>
    <scope>NUCLEOTIDE SEQUENCE</scope>
</reference>
<dbReference type="EMBL" id="UOES01000288">
    <property type="protein sequence ID" value="VAW27700.1"/>
    <property type="molecule type" value="Genomic_DNA"/>
</dbReference>
<dbReference type="AlphaFoldDB" id="A0A3B0UF06"/>
<evidence type="ECO:0000256" key="6">
    <source>
        <dbReference type="SAM" id="Phobius"/>
    </source>
</evidence>
<accession>A0A3B0UF06</accession>
<keyword evidence="3 6" id="KW-0812">Transmembrane</keyword>
<keyword evidence="4 6" id="KW-1133">Transmembrane helix</keyword>
<evidence type="ECO:0000256" key="4">
    <source>
        <dbReference type="ARBA" id="ARBA00022989"/>
    </source>
</evidence>
<keyword evidence="2" id="KW-1003">Cell membrane</keyword>
<name>A0A3B0UF06_9ZZZZ</name>
<evidence type="ECO:0000256" key="3">
    <source>
        <dbReference type="ARBA" id="ARBA00022692"/>
    </source>
</evidence>
<feature type="transmembrane region" description="Helical" evidence="6">
    <location>
        <begin position="6"/>
        <end position="28"/>
    </location>
</feature>
<proteinExistence type="predicted"/>
<evidence type="ECO:0000256" key="2">
    <source>
        <dbReference type="ARBA" id="ARBA00022475"/>
    </source>
</evidence>
<organism evidence="8">
    <name type="scientific">hydrothermal vent metagenome</name>
    <dbReference type="NCBI Taxonomy" id="652676"/>
    <lineage>
        <taxon>unclassified sequences</taxon>
        <taxon>metagenomes</taxon>
        <taxon>ecological metagenomes</taxon>
    </lineage>
</organism>
<sequence length="94" mass="10460">MKAQLPPIQAILIGTITAIFGGVIRDILSNEIPLIFRKEMYATACILGGVFYLLMGYLNSPLWVTSVSTMLVVIVFRIISIKLKLSYPVLSERD</sequence>
<dbReference type="GO" id="GO:0005886">
    <property type="term" value="C:plasma membrane"/>
    <property type="evidence" value="ECO:0007669"/>
    <property type="project" value="UniProtKB-SubCell"/>
</dbReference>
<dbReference type="PANTHER" id="PTHR30506">
    <property type="entry name" value="INNER MEMBRANE PROTEIN"/>
    <property type="match status" value="1"/>
</dbReference>
<dbReference type="PANTHER" id="PTHR30506:SF3">
    <property type="entry name" value="UPF0126 INNER MEMBRANE PROTEIN YADS-RELATED"/>
    <property type="match status" value="1"/>
</dbReference>
<evidence type="ECO:0000256" key="1">
    <source>
        <dbReference type="ARBA" id="ARBA00004651"/>
    </source>
</evidence>
<feature type="transmembrane region" description="Helical" evidence="6">
    <location>
        <begin position="40"/>
        <end position="57"/>
    </location>
</feature>
<dbReference type="InterPro" id="IPR005115">
    <property type="entry name" value="Gly_transporter"/>
</dbReference>
<evidence type="ECO:0000259" key="7">
    <source>
        <dbReference type="Pfam" id="PF03458"/>
    </source>
</evidence>
<gene>
    <name evidence="8" type="ORF">MNBD_BACTEROID06-558</name>
</gene>
<comment type="subcellular location">
    <subcellularLocation>
        <location evidence="1">Cell membrane</location>
        <topology evidence="1">Multi-pass membrane protein</topology>
    </subcellularLocation>
</comment>
<feature type="transmembrane region" description="Helical" evidence="6">
    <location>
        <begin position="63"/>
        <end position="83"/>
    </location>
</feature>
<feature type="domain" description="Glycine transporter" evidence="7">
    <location>
        <begin position="2"/>
        <end position="55"/>
    </location>
</feature>
<protein>
    <recommendedName>
        <fullName evidence="7">Glycine transporter domain-containing protein</fullName>
    </recommendedName>
</protein>
<dbReference type="Pfam" id="PF03458">
    <property type="entry name" value="Gly_transporter"/>
    <property type="match status" value="1"/>
</dbReference>
<evidence type="ECO:0000256" key="5">
    <source>
        <dbReference type="ARBA" id="ARBA00023136"/>
    </source>
</evidence>